<gene>
    <name evidence="6" type="ORF">D7D94_10665</name>
</gene>
<dbReference type="PANTHER" id="PTHR43046:SF2">
    <property type="entry name" value="8-OXO-DGTP DIPHOSPHATASE-RELATED"/>
    <property type="match status" value="1"/>
</dbReference>
<evidence type="ECO:0000256" key="1">
    <source>
        <dbReference type="ARBA" id="ARBA00001946"/>
    </source>
</evidence>
<feature type="domain" description="Nudix hydrolase" evidence="5">
    <location>
        <begin position="2"/>
        <end position="139"/>
    </location>
</feature>
<organism evidence="6 7">
    <name type="scientific">Microbacterium oryzae</name>
    <dbReference type="NCBI Taxonomy" id="743009"/>
    <lineage>
        <taxon>Bacteria</taxon>
        <taxon>Bacillati</taxon>
        <taxon>Actinomycetota</taxon>
        <taxon>Actinomycetes</taxon>
        <taxon>Micrococcales</taxon>
        <taxon>Microbacteriaceae</taxon>
        <taxon>Microbacterium</taxon>
    </lineage>
</organism>
<dbReference type="OrthoDB" id="9804442at2"/>
<dbReference type="PANTHER" id="PTHR43046">
    <property type="entry name" value="GDP-MANNOSE MANNOSYL HYDROLASE"/>
    <property type="match status" value="1"/>
</dbReference>
<evidence type="ECO:0000256" key="4">
    <source>
        <dbReference type="RuleBase" id="RU003476"/>
    </source>
</evidence>
<dbReference type="PROSITE" id="PS51462">
    <property type="entry name" value="NUDIX"/>
    <property type="match status" value="1"/>
</dbReference>
<sequence length="139" mass="15145">MDLRVAAYAVIVDDQDRLLLSRWIEGSKPAWTLPGGGMDPGEHPEHTCRREVREETGYEVALGGVLGVDSAVIPARKRLSGVGDLQALRIIYRATITGGSLAYEIDGSTDMAEWIPLSRVRSIERVSLVDTALRMAGLL</sequence>
<comment type="similarity">
    <text evidence="2 4">Belongs to the Nudix hydrolase family.</text>
</comment>
<dbReference type="InterPro" id="IPR020084">
    <property type="entry name" value="NUDIX_hydrolase_CS"/>
</dbReference>
<dbReference type="Pfam" id="PF00293">
    <property type="entry name" value="NUDIX"/>
    <property type="match status" value="1"/>
</dbReference>
<dbReference type="InterPro" id="IPR015797">
    <property type="entry name" value="NUDIX_hydrolase-like_dom_sf"/>
</dbReference>
<accession>A0A6I6DSY7</accession>
<dbReference type="Gene3D" id="3.90.79.10">
    <property type="entry name" value="Nucleoside Triphosphate Pyrophosphohydrolase"/>
    <property type="match status" value="1"/>
</dbReference>
<evidence type="ECO:0000256" key="2">
    <source>
        <dbReference type="ARBA" id="ARBA00005582"/>
    </source>
</evidence>
<reference evidence="6 7" key="1">
    <citation type="submission" date="2018-09" db="EMBL/GenBank/DDBJ databases">
        <title>Whole genome sequencing of Microbacterium oryzae strain MB-10T.</title>
        <authorList>
            <person name="Das S.K."/>
        </authorList>
    </citation>
    <scope>NUCLEOTIDE SEQUENCE [LARGE SCALE GENOMIC DNA]</scope>
    <source>
        <strain evidence="6 7">MB-10</strain>
    </source>
</reference>
<dbReference type="AlphaFoldDB" id="A0A6I6DSY7"/>
<proteinExistence type="inferred from homology"/>
<dbReference type="KEGG" id="moj:D7D94_10665"/>
<keyword evidence="7" id="KW-1185">Reference proteome</keyword>
<evidence type="ECO:0000313" key="6">
    <source>
        <dbReference type="EMBL" id="QGU28085.1"/>
    </source>
</evidence>
<dbReference type="Proteomes" id="UP000422989">
    <property type="component" value="Chromosome"/>
</dbReference>
<comment type="cofactor">
    <cofactor evidence="1">
        <name>Mg(2+)</name>
        <dbReference type="ChEBI" id="CHEBI:18420"/>
    </cofactor>
</comment>
<dbReference type="PRINTS" id="PR00502">
    <property type="entry name" value="NUDIXFAMILY"/>
</dbReference>
<dbReference type="RefSeq" id="WP_156242591.1">
    <property type="nucleotide sequence ID" value="NZ_BAAAZL010000004.1"/>
</dbReference>
<dbReference type="GO" id="GO:0016787">
    <property type="term" value="F:hydrolase activity"/>
    <property type="evidence" value="ECO:0007669"/>
    <property type="project" value="UniProtKB-KW"/>
</dbReference>
<evidence type="ECO:0000313" key="7">
    <source>
        <dbReference type="Proteomes" id="UP000422989"/>
    </source>
</evidence>
<dbReference type="SUPFAM" id="SSF55811">
    <property type="entry name" value="Nudix"/>
    <property type="match status" value="1"/>
</dbReference>
<protein>
    <submittedName>
        <fullName evidence="6">NUDIX domain-containing protein</fullName>
    </submittedName>
</protein>
<keyword evidence="3 4" id="KW-0378">Hydrolase</keyword>
<dbReference type="EMBL" id="CP032550">
    <property type="protein sequence ID" value="QGU28085.1"/>
    <property type="molecule type" value="Genomic_DNA"/>
</dbReference>
<name>A0A6I6DSY7_9MICO</name>
<dbReference type="InterPro" id="IPR020476">
    <property type="entry name" value="Nudix_hydrolase"/>
</dbReference>
<evidence type="ECO:0000256" key="3">
    <source>
        <dbReference type="ARBA" id="ARBA00022801"/>
    </source>
</evidence>
<evidence type="ECO:0000259" key="5">
    <source>
        <dbReference type="PROSITE" id="PS51462"/>
    </source>
</evidence>
<dbReference type="InterPro" id="IPR000086">
    <property type="entry name" value="NUDIX_hydrolase_dom"/>
</dbReference>
<dbReference type="CDD" id="cd02883">
    <property type="entry name" value="NUDIX_Hydrolase"/>
    <property type="match status" value="1"/>
</dbReference>
<dbReference type="PROSITE" id="PS00893">
    <property type="entry name" value="NUDIX_BOX"/>
    <property type="match status" value="1"/>
</dbReference>